<dbReference type="Proteomes" id="UP000242164">
    <property type="component" value="Unassembled WGS sequence"/>
</dbReference>
<evidence type="ECO:0000313" key="1">
    <source>
        <dbReference type="EMBL" id="SCM07605.1"/>
    </source>
</evidence>
<name>A0AAX2CNC4_9BACI</name>
<accession>A0AAX2CNC4</accession>
<sequence>MKIKNSALAIQYLKEALCNIYWYDELYY</sequence>
<dbReference type="EMBL" id="FMIK01000064">
    <property type="protein sequence ID" value="SCM07605.1"/>
    <property type="molecule type" value="Genomic_DNA"/>
</dbReference>
<reference evidence="1 2" key="1">
    <citation type="submission" date="2016-08" db="EMBL/GenBank/DDBJ databases">
        <authorList>
            <person name="Loux V."/>
            <person name="Rue O."/>
        </authorList>
    </citation>
    <scope>NUCLEOTIDE SEQUENCE [LARGE SCALE GENOMIC DNA]</scope>
    <source>
        <strain evidence="1 2">AFSSA_08CEB44bac</strain>
    </source>
</reference>
<dbReference type="AlphaFoldDB" id="A0AAX2CNC4"/>
<proteinExistence type="predicted"/>
<organism evidence="1 2">
    <name type="scientific">Bacillus cytotoxicus</name>
    <dbReference type="NCBI Taxonomy" id="580165"/>
    <lineage>
        <taxon>Bacteria</taxon>
        <taxon>Bacillati</taxon>
        <taxon>Bacillota</taxon>
        <taxon>Bacilli</taxon>
        <taxon>Bacillales</taxon>
        <taxon>Bacillaceae</taxon>
        <taxon>Bacillus</taxon>
        <taxon>Bacillus cereus group</taxon>
    </lineage>
</organism>
<gene>
    <name evidence="1" type="ORF">BCB44BAC_04442</name>
</gene>
<protein>
    <submittedName>
        <fullName evidence="1">Uncharacterized protein</fullName>
    </submittedName>
</protein>
<evidence type="ECO:0000313" key="2">
    <source>
        <dbReference type="Proteomes" id="UP000242164"/>
    </source>
</evidence>
<comment type="caution">
    <text evidence="1">The sequence shown here is derived from an EMBL/GenBank/DDBJ whole genome shotgun (WGS) entry which is preliminary data.</text>
</comment>